<organism evidence="2 3">
    <name type="scientific">Desulfofundulus thermobenzoicus</name>
    <dbReference type="NCBI Taxonomy" id="29376"/>
    <lineage>
        <taxon>Bacteria</taxon>
        <taxon>Bacillati</taxon>
        <taxon>Bacillota</taxon>
        <taxon>Clostridia</taxon>
        <taxon>Eubacteriales</taxon>
        <taxon>Peptococcaceae</taxon>
        <taxon>Desulfofundulus</taxon>
    </lineage>
</organism>
<dbReference type="GO" id="GO:0004803">
    <property type="term" value="F:transposase activity"/>
    <property type="evidence" value="ECO:0007669"/>
    <property type="project" value="InterPro"/>
</dbReference>
<dbReference type="PANTHER" id="PTHR34614">
    <property type="match status" value="1"/>
</dbReference>
<dbReference type="EMBL" id="WHYR01000001">
    <property type="protein sequence ID" value="MQL50722.1"/>
    <property type="molecule type" value="Genomic_DNA"/>
</dbReference>
<dbReference type="InterPro" id="IPR047654">
    <property type="entry name" value="IS1634_transpos"/>
</dbReference>
<keyword evidence="3" id="KW-1185">Reference proteome</keyword>
<dbReference type="Proteomes" id="UP000441717">
    <property type="component" value="Unassembled WGS sequence"/>
</dbReference>
<evidence type="ECO:0000313" key="3">
    <source>
        <dbReference type="Proteomes" id="UP000441717"/>
    </source>
</evidence>
<accession>A0A6N7IL66</accession>
<dbReference type="AlphaFoldDB" id="A0A6N7IL66"/>
<dbReference type="Pfam" id="PF01609">
    <property type="entry name" value="DDE_Tnp_1"/>
    <property type="match status" value="1"/>
</dbReference>
<dbReference type="PANTHER" id="PTHR34614:SF2">
    <property type="entry name" value="TRANSPOSASE IS4-LIKE DOMAIN-CONTAINING PROTEIN"/>
    <property type="match status" value="1"/>
</dbReference>
<evidence type="ECO:0000313" key="2">
    <source>
        <dbReference type="EMBL" id="MQL50722.1"/>
    </source>
</evidence>
<sequence>MLMRVIPAGRAPLFCSYGRYPAPCLMIINDPNRSKMIHNNLCPSDSFRGIVVHISLWAGGKMAFLSKKKINGKTYYYALETKRINGKPRVVSQVYLGKAEEIIQKVTAPPRPQAVQAKEFGTIAALMKIAQKLSLRELIDEVVIKRSQGASVGQYLMIAAFNRCSSPTSKSKIGEWYEQTILPRLFQIEPKYLTSQRFWDNMDLVTEEELTEIQVELAKRVVLLYQVDLRVLLYDATNFFTYIDTTNPCTLPQWGHNKQKRNDLRQIGLALLVARDGGIPLFHDTYQGNQADPVEFDRFIRELIKRFNDIFTRCQDLTIVADKGNNSKKNLKLLDESPFHFVGSLVLSHFKDLLAIPLEQYQDCQNERLAGVKYYRTTRKVFDAPRTVLVVFNLALLKGQLQGIHHNLAKTRQQLFSLQEKLNNPSPKGRKPKVSSVTKQVEQILSRQFMKTLFWYKVTDQEGVKLEFGFDNQAFEELKRTSLGKTILFTDRDDWPAEEIILAYRDQYEIEQCFKQMKDPSWVSWDPCFHWTDHKIKVHSFYCFVALLLSSLLLRELANKQINISVPGALEKLSKIKEVRIIYPGKRAQEPVVVTMLTEMDRESKKLFEALELAEYVV</sequence>
<evidence type="ECO:0000259" key="1">
    <source>
        <dbReference type="Pfam" id="PF01609"/>
    </source>
</evidence>
<dbReference type="GO" id="GO:0006313">
    <property type="term" value="P:DNA transposition"/>
    <property type="evidence" value="ECO:0007669"/>
    <property type="project" value="InterPro"/>
</dbReference>
<protein>
    <submittedName>
        <fullName evidence="2">IS1634 family transposase</fullName>
    </submittedName>
</protein>
<feature type="domain" description="Transposase IS4-like" evidence="1">
    <location>
        <begin position="245"/>
        <end position="522"/>
    </location>
</feature>
<name>A0A6N7IL66_9FIRM</name>
<dbReference type="NCBIfam" id="NF033559">
    <property type="entry name" value="transpos_IS1634"/>
    <property type="match status" value="1"/>
</dbReference>
<proteinExistence type="predicted"/>
<comment type="caution">
    <text evidence="2">The sequence shown here is derived from an EMBL/GenBank/DDBJ whole genome shotgun (WGS) entry which is preliminary data.</text>
</comment>
<dbReference type="GO" id="GO:0003677">
    <property type="term" value="F:DNA binding"/>
    <property type="evidence" value="ECO:0007669"/>
    <property type="project" value="InterPro"/>
</dbReference>
<gene>
    <name evidence="2" type="ORF">GFC01_00185</name>
</gene>
<dbReference type="InterPro" id="IPR002559">
    <property type="entry name" value="Transposase_11"/>
</dbReference>
<dbReference type="OrthoDB" id="1802403at2"/>
<reference evidence="2 3" key="1">
    <citation type="submission" date="2019-10" db="EMBL/GenBank/DDBJ databases">
        <title>Comparative genomics of sulfur disproportionating microorganisms.</title>
        <authorList>
            <person name="Ward L.M."/>
            <person name="Bertran E."/>
            <person name="Johnston D."/>
        </authorList>
    </citation>
    <scope>NUCLEOTIDE SEQUENCE [LARGE SCALE GENOMIC DNA]</scope>
    <source>
        <strain evidence="2 3">DSM 14055</strain>
    </source>
</reference>